<feature type="region of interest" description="Disordered" evidence="1">
    <location>
        <begin position="34"/>
        <end position="56"/>
    </location>
</feature>
<protein>
    <submittedName>
        <fullName evidence="3">Uncharacterized protein</fullName>
    </submittedName>
</protein>
<sequence>MGYFRYLLGIQMLYAVVYTSTLSLVTSENNDSSIASTAQTNNSSMASSTENNDSSITSTKEINNLSMMSTTVNNDLSLTSPTNNNDSSIALSPDENNSSSTTSPGLNDDIVICVRDCMHICMNLDNATSHDCEGACRKGCRPLISRKEIVSLGNNNSSDFIVDKFNKPLEKPN</sequence>
<keyword evidence="2" id="KW-0732">Signal</keyword>
<gene>
    <name evidence="3" type="ORF">R3W88_000079</name>
</gene>
<dbReference type="AlphaFoldDB" id="A0AAV9MG81"/>
<dbReference type="EMBL" id="JAWPEI010000001">
    <property type="protein sequence ID" value="KAK4736382.1"/>
    <property type="molecule type" value="Genomic_DNA"/>
</dbReference>
<feature type="region of interest" description="Disordered" evidence="1">
    <location>
        <begin position="73"/>
        <end position="103"/>
    </location>
</feature>
<organism evidence="3 4">
    <name type="scientific">Solanum pinnatisectum</name>
    <name type="common">tansyleaf nightshade</name>
    <dbReference type="NCBI Taxonomy" id="50273"/>
    <lineage>
        <taxon>Eukaryota</taxon>
        <taxon>Viridiplantae</taxon>
        <taxon>Streptophyta</taxon>
        <taxon>Embryophyta</taxon>
        <taxon>Tracheophyta</taxon>
        <taxon>Spermatophyta</taxon>
        <taxon>Magnoliopsida</taxon>
        <taxon>eudicotyledons</taxon>
        <taxon>Gunneridae</taxon>
        <taxon>Pentapetalae</taxon>
        <taxon>asterids</taxon>
        <taxon>lamiids</taxon>
        <taxon>Solanales</taxon>
        <taxon>Solanaceae</taxon>
        <taxon>Solanoideae</taxon>
        <taxon>Solaneae</taxon>
        <taxon>Solanum</taxon>
    </lineage>
</organism>
<feature type="chain" id="PRO_5043743108" evidence="2">
    <location>
        <begin position="28"/>
        <end position="173"/>
    </location>
</feature>
<reference evidence="3 4" key="1">
    <citation type="submission" date="2023-10" db="EMBL/GenBank/DDBJ databases">
        <title>Genome-Wide Identification Analysis in wild type Solanum Pinnatisectum Reveals Some Genes Defensing Phytophthora Infestans.</title>
        <authorList>
            <person name="Sun C."/>
        </authorList>
    </citation>
    <scope>NUCLEOTIDE SEQUENCE [LARGE SCALE GENOMIC DNA]</scope>
    <source>
        <strain evidence="3">LQN</strain>
        <tissue evidence="3">Leaf</tissue>
    </source>
</reference>
<name>A0AAV9MG81_9SOLN</name>
<evidence type="ECO:0000256" key="2">
    <source>
        <dbReference type="SAM" id="SignalP"/>
    </source>
</evidence>
<proteinExistence type="predicted"/>
<evidence type="ECO:0000256" key="1">
    <source>
        <dbReference type="SAM" id="MobiDB-lite"/>
    </source>
</evidence>
<evidence type="ECO:0000313" key="3">
    <source>
        <dbReference type="EMBL" id="KAK4736382.1"/>
    </source>
</evidence>
<comment type="caution">
    <text evidence="3">The sequence shown here is derived from an EMBL/GenBank/DDBJ whole genome shotgun (WGS) entry which is preliminary data.</text>
</comment>
<dbReference type="Proteomes" id="UP001311915">
    <property type="component" value="Unassembled WGS sequence"/>
</dbReference>
<keyword evidence="4" id="KW-1185">Reference proteome</keyword>
<accession>A0AAV9MG81</accession>
<evidence type="ECO:0000313" key="4">
    <source>
        <dbReference type="Proteomes" id="UP001311915"/>
    </source>
</evidence>
<feature type="signal peptide" evidence="2">
    <location>
        <begin position="1"/>
        <end position="27"/>
    </location>
</feature>